<sequence>MKKFETGHAENCICEVCRKTILEQSTEISREIKRSYRFLVWTSIILATINIVAAIFKIIE</sequence>
<gene>
    <name evidence="2" type="ORF">EFA69_16085</name>
</gene>
<keyword evidence="1" id="KW-0472">Membrane</keyword>
<dbReference type="EMBL" id="RJJE01000017">
    <property type="protein sequence ID" value="RNI27636.1"/>
    <property type="molecule type" value="Genomic_DNA"/>
</dbReference>
<dbReference type="AlphaFoldDB" id="A0A3M9MQ46"/>
<accession>A0A3M9MQ46</accession>
<evidence type="ECO:0000313" key="3">
    <source>
        <dbReference type="Proteomes" id="UP000271010"/>
    </source>
</evidence>
<keyword evidence="3" id="KW-1185">Reference proteome</keyword>
<feature type="transmembrane region" description="Helical" evidence="1">
    <location>
        <begin position="38"/>
        <end position="59"/>
    </location>
</feature>
<organism evidence="2 3">
    <name type="scientific">Rufibacter immobilis</name>
    <dbReference type="NCBI Taxonomy" id="1348778"/>
    <lineage>
        <taxon>Bacteria</taxon>
        <taxon>Pseudomonadati</taxon>
        <taxon>Bacteroidota</taxon>
        <taxon>Cytophagia</taxon>
        <taxon>Cytophagales</taxon>
        <taxon>Hymenobacteraceae</taxon>
        <taxon>Rufibacter</taxon>
    </lineage>
</organism>
<dbReference type="RefSeq" id="WP_123134104.1">
    <property type="nucleotide sequence ID" value="NZ_RJJE01000017.1"/>
</dbReference>
<evidence type="ECO:0000313" key="2">
    <source>
        <dbReference type="EMBL" id="RNI27636.1"/>
    </source>
</evidence>
<evidence type="ECO:0000256" key="1">
    <source>
        <dbReference type="SAM" id="Phobius"/>
    </source>
</evidence>
<name>A0A3M9MQ46_9BACT</name>
<dbReference type="Proteomes" id="UP000271010">
    <property type="component" value="Unassembled WGS sequence"/>
</dbReference>
<proteinExistence type="predicted"/>
<protein>
    <submittedName>
        <fullName evidence="2">Uncharacterized protein</fullName>
    </submittedName>
</protein>
<reference evidence="2 3" key="1">
    <citation type="submission" date="2018-11" db="EMBL/GenBank/DDBJ databases">
        <title>Rufibacter latericius sp. nov., isolated from water in Baiyang Lake.</title>
        <authorList>
            <person name="Yang Y."/>
        </authorList>
    </citation>
    <scope>NUCLEOTIDE SEQUENCE [LARGE SCALE GENOMIC DNA]</scope>
    <source>
        <strain evidence="2 3">MCC P1</strain>
    </source>
</reference>
<comment type="caution">
    <text evidence="2">The sequence shown here is derived from an EMBL/GenBank/DDBJ whole genome shotgun (WGS) entry which is preliminary data.</text>
</comment>
<keyword evidence="1" id="KW-0812">Transmembrane</keyword>
<keyword evidence="1" id="KW-1133">Transmembrane helix</keyword>